<evidence type="ECO:0000256" key="14">
    <source>
        <dbReference type="PIRSR" id="PIRSR036441-50"/>
    </source>
</evidence>
<dbReference type="InterPro" id="IPR036393">
    <property type="entry name" value="AceGlu_kinase-like_sf"/>
</dbReference>
<dbReference type="PANTHER" id="PTHR23342:SF0">
    <property type="entry name" value="N-ACETYLGLUTAMATE SYNTHASE, MITOCHONDRIAL"/>
    <property type="match status" value="1"/>
</dbReference>
<dbReference type="Pfam" id="PF04768">
    <property type="entry name" value="NAT"/>
    <property type="match status" value="1"/>
</dbReference>
<comment type="similarity">
    <text evidence="13">In the N-terminal section; belongs to the acetylglutamate kinase family. ArgB subfamily.</text>
</comment>
<dbReference type="InterPro" id="IPR006855">
    <property type="entry name" value="Vertebrate-like_GNAT_dom"/>
</dbReference>
<evidence type="ECO:0000256" key="8">
    <source>
        <dbReference type="ARBA" id="ARBA00022777"/>
    </source>
</evidence>
<comment type="catalytic activity">
    <reaction evidence="12">
        <text>N-acetyl-L-glutamate + ATP = N-acetyl-L-glutamyl 5-phosphate + ADP</text>
        <dbReference type="Rhea" id="RHEA:14629"/>
        <dbReference type="ChEBI" id="CHEBI:30616"/>
        <dbReference type="ChEBI" id="CHEBI:44337"/>
        <dbReference type="ChEBI" id="CHEBI:57936"/>
        <dbReference type="ChEBI" id="CHEBI:456216"/>
        <dbReference type="EC" id="2.7.2.8"/>
    </reaction>
</comment>
<evidence type="ECO:0000256" key="6">
    <source>
        <dbReference type="ARBA" id="ARBA00022679"/>
    </source>
</evidence>
<dbReference type="NCBIfam" id="TIGR00761">
    <property type="entry name" value="argB"/>
    <property type="match status" value="1"/>
</dbReference>
<dbReference type="Proteomes" id="UP000325372">
    <property type="component" value="Unassembled WGS sequence"/>
</dbReference>
<comment type="pathway">
    <text evidence="1">Amino-acid biosynthesis; L-arginine biosynthesis; N(2)-acetyl-L-ornithine from L-glutamate: step 2/4.</text>
</comment>
<dbReference type="PROSITE" id="PS51731">
    <property type="entry name" value="GNAT_NAGS"/>
    <property type="match status" value="1"/>
</dbReference>
<dbReference type="GO" id="GO:0005524">
    <property type="term" value="F:ATP binding"/>
    <property type="evidence" value="ECO:0007669"/>
    <property type="project" value="UniProtKB-KW"/>
</dbReference>
<keyword evidence="8 17" id="KW-0418">Kinase</keyword>
<keyword evidence="18" id="KW-1185">Reference proteome</keyword>
<organism evidence="17 18">
    <name type="scientific">Marinihelvus fidelis</name>
    <dbReference type="NCBI Taxonomy" id="2613842"/>
    <lineage>
        <taxon>Bacteria</taxon>
        <taxon>Pseudomonadati</taxon>
        <taxon>Pseudomonadota</taxon>
        <taxon>Gammaproteobacteria</taxon>
        <taxon>Chromatiales</taxon>
        <taxon>Wenzhouxiangellaceae</taxon>
        <taxon>Marinihelvus</taxon>
    </lineage>
</organism>
<accession>A0A5N0T663</accession>
<evidence type="ECO:0000256" key="2">
    <source>
        <dbReference type="ARBA" id="ARBA00013065"/>
    </source>
</evidence>
<dbReference type="EC" id="2.7.2.8" evidence="2"/>
<proteinExistence type="inferred from homology"/>
<evidence type="ECO:0000256" key="5">
    <source>
        <dbReference type="ARBA" id="ARBA00022605"/>
    </source>
</evidence>
<evidence type="ECO:0000259" key="16">
    <source>
        <dbReference type="PROSITE" id="PS51731"/>
    </source>
</evidence>
<gene>
    <name evidence="17" type="ORF">F3N42_12095</name>
</gene>
<name>A0A5N0T663_9GAMM</name>
<dbReference type="GO" id="GO:0004042">
    <property type="term" value="F:L-glutamate N-acetyltransferase activity"/>
    <property type="evidence" value="ECO:0007669"/>
    <property type="project" value="TreeGrafter"/>
</dbReference>
<dbReference type="NCBIfam" id="NF003387">
    <property type="entry name" value="PRK04531.1-2"/>
    <property type="match status" value="1"/>
</dbReference>
<reference evidence="17 18" key="1">
    <citation type="submission" date="2019-09" db="EMBL/GenBank/DDBJ databases">
        <title>Wenzhouxiangella sp. Genome sequencing and assembly.</title>
        <authorList>
            <person name="Zhang R."/>
        </authorList>
    </citation>
    <scope>NUCLEOTIDE SEQUENCE [LARGE SCALE GENOMIC DNA]</scope>
    <source>
        <strain evidence="17 18">W260</strain>
    </source>
</reference>
<keyword evidence="4" id="KW-0055">Arginine biosynthesis</keyword>
<evidence type="ECO:0000256" key="7">
    <source>
        <dbReference type="ARBA" id="ARBA00022741"/>
    </source>
</evidence>
<evidence type="ECO:0000256" key="10">
    <source>
        <dbReference type="ARBA" id="ARBA00030178"/>
    </source>
</evidence>
<keyword evidence="5" id="KW-0028">Amino-acid biosynthesis</keyword>
<evidence type="ECO:0000256" key="9">
    <source>
        <dbReference type="ARBA" id="ARBA00022840"/>
    </source>
</evidence>
<evidence type="ECO:0000256" key="1">
    <source>
        <dbReference type="ARBA" id="ARBA00004828"/>
    </source>
</evidence>
<keyword evidence="7" id="KW-0547">Nucleotide-binding</keyword>
<dbReference type="Pfam" id="PF00696">
    <property type="entry name" value="AA_kinase"/>
    <property type="match status" value="1"/>
</dbReference>
<evidence type="ECO:0000256" key="4">
    <source>
        <dbReference type="ARBA" id="ARBA00022571"/>
    </source>
</evidence>
<dbReference type="InterPro" id="IPR004662">
    <property type="entry name" value="AcgluKinase_fam"/>
</dbReference>
<sequence>MVMSEIRETVLELLAQLGSSREARQYLKEFSSVGESRFAVVKVGGGILADHLDELASALAFLHRLGLRPVVLHGAGPQVDSALESAGVESEKVDGLRVTSDAVMAVARPVIYEQNMRLVDALEKRGIRARGIQHGIFHARFLDREKFGLVGEITGVDLDPLERTIEAGALPVLTCLGESPSGQVLNINADIAARELVWAIKPHKIIFLTPSGGLLDRDGRVITAVSLTNDYDALMQEPWVHSGMRLKLQQIHELLMGLDEKASVSITSANLLTRELFTHRGAGTLVRRGEVIDIHDPPGEAVMDQVEQRIEASFGRTLVDGWRDSLHKPAVLMSASGRAAAVVVEGAGSVPYLDKFVVTPEAQGEGLGAAMWQVLRARYPTMYWRSRNTNPITPWYFQQADTSDRKGKWVVFTIGIEEPDLRRQVVKEAMRRNPGWVESDDE</sequence>
<evidence type="ECO:0000313" key="17">
    <source>
        <dbReference type="EMBL" id="KAA9130443.1"/>
    </source>
</evidence>
<evidence type="ECO:0000256" key="12">
    <source>
        <dbReference type="ARBA" id="ARBA00048141"/>
    </source>
</evidence>
<dbReference type="GO" id="GO:0006526">
    <property type="term" value="P:L-arginine biosynthetic process"/>
    <property type="evidence" value="ECO:0007669"/>
    <property type="project" value="UniProtKB-UniPathway"/>
</dbReference>
<feature type="binding site" evidence="14">
    <location>
        <position position="97"/>
    </location>
    <ligand>
        <name>substrate</name>
    </ligand>
</feature>
<feature type="site" description="Transition state stabilizer" evidence="15">
    <location>
        <position position="42"/>
    </location>
</feature>
<dbReference type="AlphaFoldDB" id="A0A5N0T663"/>
<evidence type="ECO:0000256" key="3">
    <source>
        <dbReference type="ARBA" id="ARBA00021197"/>
    </source>
</evidence>
<dbReference type="GO" id="GO:0005737">
    <property type="term" value="C:cytoplasm"/>
    <property type="evidence" value="ECO:0007669"/>
    <property type="project" value="InterPro"/>
</dbReference>
<dbReference type="NCBIfam" id="NF003386">
    <property type="entry name" value="PRK04531.1-1"/>
    <property type="match status" value="1"/>
</dbReference>
<evidence type="ECO:0000256" key="15">
    <source>
        <dbReference type="PIRSR" id="PIRSR036441-51"/>
    </source>
</evidence>
<dbReference type="EMBL" id="VYXP01000007">
    <property type="protein sequence ID" value="KAA9130443.1"/>
    <property type="molecule type" value="Genomic_DNA"/>
</dbReference>
<dbReference type="GO" id="GO:0003991">
    <property type="term" value="F:acetylglutamate kinase activity"/>
    <property type="evidence" value="ECO:0007669"/>
    <property type="project" value="UniProtKB-EC"/>
</dbReference>
<feature type="binding site" evidence="14">
    <location>
        <begin position="75"/>
        <end position="76"/>
    </location>
    <ligand>
        <name>substrate</name>
    </ligand>
</feature>
<protein>
    <recommendedName>
        <fullName evidence="3">Acetylglutamate kinase</fullName>
        <ecNumber evidence="2">2.7.2.8</ecNumber>
    </recommendedName>
    <alternativeName>
        <fullName evidence="10">N-acetyl-L-glutamate 5-phosphotransferase</fullName>
    </alternativeName>
    <alternativeName>
        <fullName evidence="11">NAG kinase</fullName>
    </alternativeName>
</protein>
<dbReference type="InterPro" id="IPR011242">
    <property type="entry name" value="ArgB_GNAT"/>
</dbReference>
<comment type="caution">
    <text evidence="17">The sequence shown here is derived from an EMBL/GenBank/DDBJ whole genome shotgun (WGS) entry which is preliminary data.</text>
</comment>
<feature type="domain" description="N-acetyltransferase" evidence="16">
    <location>
        <begin position="290"/>
        <end position="437"/>
    </location>
</feature>
<evidence type="ECO:0000256" key="13">
    <source>
        <dbReference type="ARBA" id="ARBA00061305"/>
    </source>
</evidence>
<dbReference type="UniPathway" id="UPA00068">
    <property type="reaction ID" value="UER00107"/>
</dbReference>
<keyword evidence="9" id="KW-0067">ATP-binding</keyword>
<evidence type="ECO:0000313" key="18">
    <source>
        <dbReference type="Proteomes" id="UP000325372"/>
    </source>
</evidence>
<dbReference type="PANTHER" id="PTHR23342">
    <property type="entry name" value="N-ACETYLGLUTAMATE SYNTHASE"/>
    <property type="match status" value="1"/>
</dbReference>
<keyword evidence="6 17" id="KW-0808">Transferase</keyword>
<feature type="binding site" evidence="14">
    <location>
        <position position="186"/>
    </location>
    <ligand>
        <name>substrate</name>
    </ligand>
</feature>
<dbReference type="FunFam" id="3.40.1160.10:FF:000046">
    <property type="entry name" value="N-acetylglutamate kinase / N-acetylglutamate synthase"/>
    <property type="match status" value="1"/>
</dbReference>
<dbReference type="SUPFAM" id="SSF53633">
    <property type="entry name" value="Carbamate kinase-like"/>
    <property type="match status" value="1"/>
</dbReference>
<dbReference type="InterPro" id="IPR001048">
    <property type="entry name" value="Asp/Glu/Uridylate_kinase"/>
</dbReference>
<dbReference type="Gene3D" id="3.40.1160.10">
    <property type="entry name" value="Acetylglutamate kinase-like"/>
    <property type="match status" value="1"/>
</dbReference>
<evidence type="ECO:0000256" key="11">
    <source>
        <dbReference type="ARBA" id="ARBA00030639"/>
    </source>
</evidence>
<feature type="site" description="Transition state stabilizer" evidence="15">
    <location>
        <position position="247"/>
    </location>
</feature>
<dbReference type="Gene3D" id="3.40.630.30">
    <property type="match status" value="1"/>
</dbReference>
<dbReference type="PIRSF" id="PIRSF036441">
    <property type="entry name" value="NAGK_DUF619"/>
    <property type="match status" value="1"/>
</dbReference>